<keyword evidence="4" id="KW-1185">Reference proteome</keyword>
<dbReference type="InterPro" id="IPR045741">
    <property type="entry name" value="PorV"/>
</dbReference>
<sequence length="401" mass="44230">MKKTILLTISLFSISLIQAQQERVITTAVPFLNVTADARAAGMGDMGVATSADAFSQQWNPAKYAFAIDKQGVSVSYTPYLTGLANDISLGQFTYYNKISDRSAFAGSLRYFGFGDIELRQTGQADEAFATVSPNEFAIDGSYSLKLSERFSMAVGGRYIHSNLKIAVGTEDATSANSFAIDIAGFYQSEEIAYNRFNGRWRAGFNIQNLGPKISYDNDDLSTNFLPANLKLGTGFDFILDDYNKLGLTVELSKLLVPTPKVGYNNSTGTYDGSDMNGDGVVDSDDFDLANDDYRRTSWVSGVFKSFGDAPDGFSEELKEVIYSAGAEYSYQDAFAMRLGYHHENISKSGLRYFTLGAGFKYTTVKIDVSYLFSASKIPNPLENTLRFSLTFNFGDKYEEY</sequence>
<keyword evidence="1" id="KW-0732">Signal</keyword>
<organism evidence="3 4">
    <name type="scientific">Flavobacterium magnesitis</name>
    <dbReference type="NCBI Taxonomy" id="3138077"/>
    <lineage>
        <taxon>Bacteria</taxon>
        <taxon>Pseudomonadati</taxon>
        <taxon>Bacteroidota</taxon>
        <taxon>Flavobacteriia</taxon>
        <taxon>Flavobacteriales</taxon>
        <taxon>Flavobacteriaceae</taxon>
        <taxon>Flavobacterium</taxon>
    </lineage>
</organism>
<dbReference type="Proteomes" id="UP001574170">
    <property type="component" value="Unassembled WGS sequence"/>
</dbReference>
<feature type="chain" id="PRO_5046633178" evidence="1">
    <location>
        <begin position="20"/>
        <end position="401"/>
    </location>
</feature>
<dbReference type="Gene3D" id="2.40.160.60">
    <property type="entry name" value="Outer membrane protein transport protein (OMPP1/FadL/TodX)"/>
    <property type="match status" value="1"/>
</dbReference>
<dbReference type="EMBL" id="JBCFQK010000001">
    <property type="protein sequence ID" value="MFA9192911.1"/>
    <property type="molecule type" value="Genomic_DNA"/>
</dbReference>
<feature type="signal peptide" evidence="1">
    <location>
        <begin position="1"/>
        <end position="19"/>
    </location>
</feature>
<proteinExistence type="predicted"/>
<name>A0ABV4THV8_9FLAO</name>
<dbReference type="InterPro" id="IPR018247">
    <property type="entry name" value="EF_Hand_1_Ca_BS"/>
</dbReference>
<protein>
    <submittedName>
        <fullName evidence="3">Type IX secretion system outer membrane channel protein PorV</fullName>
    </submittedName>
</protein>
<dbReference type="RefSeq" id="WP_373389988.1">
    <property type="nucleotide sequence ID" value="NZ_JBCFQJ010000001.1"/>
</dbReference>
<comment type="caution">
    <text evidence="3">The sequence shown here is derived from an EMBL/GenBank/DDBJ whole genome shotgun (WGS) entry which is preliminary data.</text>
</comment>
<reference evidence="3 4" key="1">
    <citation type="submission" date="2024-04" db="EMBL/GenBank/DDBJ databases">
        <title>New Clade of Flavobacterium.</title>
        <authorList>
            <person name="Matos L."/>
            <person name="Proenca D.N."/>
            <person name="Fransisco R.M."/>
            <person name="Chung A.P."/>
            <person name="Maccario L."/>
            <person name="Sorensen S.J."/>
            <person name="Morais P.V."/>
        </authorList>
    </citation>
    <scope>NUCLEOTIDE SEQUENCE [LARGE SCALE GENOMIC DNA]</scope>
    <source>
        <strain evidence="3 4">FBOR7N2.3</strain>
    </source>
</reference>
<dbReference type="PROSITE" id="PS00018">
    <property type="entry name" value="EF_HAND_1"/>
    <property type="match status" value="1"/>
</dbReference>
<feature type="domain" description="Type IX secretion system protein PorV" evidence="2">
    <location>
        <begin position="19"/>
        <end position="261"/>
    </location>
</feature>
<dbReference type="InterPro" id="IPR047799">
    <property type="entry name" value="T9SS_OM_PorV"/>
</dbReference>
<dbReference type="NCBIfam" id="NF033709">
    <property type="entry name" value="PorV_fam"/>
    <property type="match status" value="1"/>
</dbReference>
<gene>
    <name evidence="3" type="primary">porV</name>
    <name evidence="3" type="ORF">AAGV33_00730</name>
</gene>
<evidence type="ECO:0000313" key="4">
    <source>
        <dbReference type="Proteomes" id="UP001574170"/>
    </source>
</evidence>
<evidence type="ECO:0000259" key="2">
    <source>
        <dbReference type="Pfam" id="PF19572"/>
    </source>
</evidence>
<evidence type="ECO:0000313" key="3">
    <source>
        <dbReference type="EMBL" id="MFA9192911.1"/>
    </source>
</evidence>
<evidence type="ECO:0000256" key="1">
    <source>
        <dbReference type="SAM" id="SignalP"/>
    </source>
</evidence>
<accession>A0ABV4THV8</accession>
<dbReference type="NCBIfam" id="NF033710">
    <property type="entry name" value="T9SS_OM_PorV"/>
    <property type="match status" value="1"/>
</dbReference>
<dbReference type="Pfam" id="PF19572">
    <property type="entry name" value="PorV"/>
    <property type="match status" value="1"/>
</dbReference>